<keyword evidence="3" id="KW-1185">Reference proteome</keyword>
<dbReference type="Proteomes" id="UP000678393">
    <property type="component" value="Unassembled WGS sequence"/>
</dbReference>
<feature type="non-terminal residue" evidence="2">
    <location>
        <position position="149"/>
    </location>
</feature>
<feature type="region of interest" description="Disordered" evidence="1">
    <location>
        <begin position="64"/>
        <end position="108"/>
    </location>
</feature>
<sequence length="149" mass="16193">MADNRFNQVPAYVASGGFPVGQQNPAMNGMQGINPYLPGGMPASPMVQQQMMMASGMRYPMQGLHMGVPSTPPPPYSAHTPSPGVTSFPSRPRTSLHKAKMGPLSDKERFFEEQRQKMRLFGKPGTVKVDADKLIGSMFGPDVKQAQVK</sequence>
<gene>
    <name evidence="2" type="ORF">CUNI_LOCUS10360</name>
</gene>
<organism evidence="2 3">
    <name type="scientific">Candidula unifasciata</name>
    <dbReference type="NCBI Taxonomy" id="100452"/>
    <lineage>
        <taxon>Eukaryota</taxon>
        <taxon>Metazoa</taxon>
        <taxon>Spiralia</taxon>
        <taxon>Lophotrochozoa</taxon>
        <taxon>Mollusca</taxon>
        <taxon>Gastropoda</taxon>
        <taxon>Heterobranchia</taxon>
        <taxon>Euthyneura</taxon>
        <taxon>Panpulmonata</taxon>
        <taxon>Eupulmonata</taxon>
        <taxon>Stylommatophora</taxon>
        <taxon>Helicina</taxon>
        <taxon>Helicoidea</taxon>
        <taxon>Geomitridae</taxon>
        <taxon>Candidula</taxon>
    </lineage>
</organism>
<comment type="caution">
    <text evidence="2">The sequence shown here is derived from an EMBL/GenBank/DDBJ whole genome shotgun (WGS) entry which is preliminary data.</text>
</comment>
<reference evidence="2" key="1">
    <citation type="submission" date="2021-04" db="EMBL/GenBank/DDBJ databases">
        <authorList>
            <consortium name="Molecular Ecology Group"/>
        </authorList>
    </citation>
    <scope>NUCLEOTIDE SEQUENCE</scope>
</reference>
<proteinExistence type="predicted"/>
<accession>A0A8S3ZCS6</accession>
<evidence type="ECO:0000313" key="3">
    <source>
        <dbReference type="Proteomes" id="UP000678393"/>
    </source>
</evidence>
<dbReference type="EMBL" id="CAJHNH020001879">
    <property type="protein sequence ID" value="CAG5124802.1"/>
    <property type="molecule type" value="Genomic_DNA"/>
</dbReference>
<evidence type="ECO:0000313" key="2">
    <source>
        <dbReference type="EMBL" id="CAG5124802.1"/>
    </source>
</evidence>
<protein>
    <submittedName>
        <fullName evidence="2">Uncharacterized protein</fullName>
    </submittedName>
</protein>
<feature type="compositionally biased region" description="Polar residues" evidence="1">
    <location>
        <begin position="84"/>
        <end position="93"/>
    </location>
</feature>
<dbReference type="AlphaFoldDB" id="A0A8S3ZCS6"/>
<name>A0A8S3ZCS6_9EUPU</name>
<evidence type="ECO:0000256" key="1">
    <source>
        <dbReference type="SAM" id="MobiDB-lite"/>
    </source>
</evidence>